<sequence>MSQNLYPSNYMTPDIYTATNVSFGNHRNLCIPPKRWNLAFTSQTFRVASAAGDVVGEYRVWRMRFCKSPGPWFGRLEL</sequence>
<reference evidence="1 2" key="1">
    <citation type="journal article" date="2020" name="ISME J.">
        <title>Uncovering the hidden diversity of litter-decomposition mechanisms in mushroom-forming fungi.</title>
        <authorList>
            <person name="Floudas D."/>
            <person name="Bentzer J."/>
            <person name="Ahren D."/>
            <person name="Johansson T."/>
            <person name="Persson P."/>
            <person name="Tunlid A."/>
        </authorList>
    </citation>
    <scope>NUCLEOTIDE SEQUENCE [LARGE SCALE GENOMIC DNA]</scope>
    <source>
        <strain evidence="1 2">CBS 291.85</strain>
    </source>
</reference>
<name>A0A8H5D428_9AGAR</name>
<accession>A0A8H5D428</accession>
<proteinExistence type="predicted"/>
<evidence type="ECO:0000313" key="2">
    <source>
        <dbReference type="Proteomes" id="UP000559256"/>
    </source>
</evidence>
<gene>
    <name evidence="1" type="ORF">D9758_008802</name>
</gene>
<keyword evidence="2" id="KW-1185">Reference proteome</keyword>
<protein>
    <submittedName>
        <fullName evidence="1">Uncharacterized protein</fullName>
    </submittedName>
</protein>
<dbReference type="Proteomes" id="UP000559256">
    <property type="component" value="Unassembled WGS sequence"/>
</dbReference>
<comment type="caution">
    <text evidence="1">The sequence shown here is derived from an EMBL/GenBank/DDBJ whole genome shotgun (WGS) entry which is preliminary data.</text>
</comment>
<dbReference type="EMBL" id="JAACJM010000064">
    <property type="protein sequence ID" value="KAF5353130.1"/>
    <property type="molecule type" value="Genomic_DNA"/>
</dbReference>
<dbReference type="AlphaFoldDB" id="A0A8H5D428"/>
<evidence type="ECO:0000313" key="1">
    <source>
        <dbReference type="EMBL" id="KAF5353130.1"/>
    </source>
</evidence>
<organism evidence="1 2">
    <name type="scientific">Tetrapyrgos nigripes</name>
    <dbReference type="NCBI Taxonomy" id="182062"/>
    <lineage>
        <taxon>Eukaryota</taxon>
        <taxon>Fungi</taxon>
        <taxon>Dikarya</taxon>
        <taxon>Basidiomycota</taxon>
        <taxon>Agaricomycotina</taxon>
        <taxon>Agaricomycetes</taxon>
        <taxon>Agaricomycetidae</taxon>
        <taxon>Agaricales</taxon>
        <taxon>Marasmiineae</taxon>
        <taxon>Marasmiaceae</taxon>
        <taxon>Tetrapyrgos</taxon>
    </lineage>
</organism>